<dbReference type="GO" id="GO:0016020">
    <property type="term" value="C:membrane"/>
    <property type="evidence" value="ECO:0007669"/>
    <property type="project" value="UniProtKB-SubCell"/>
</dbReference>
<evidence type="ECO:0000313" key="10">
    <source>
        <dbReference type="Proteomes" id="UP000030651"/>
    </source>
</evidence>
<organism evidence="9 10">
    <name type="scientific">Pestalotiopsis fici (strain W106-1 / CGMCC3.15140)</name>
    <dbReference type="NCBI Taxonomy" id="1229662"/>
    <lineage>
        <taxon>Eukaryota</taxon>
        <taxon>Fungi</taxon>
        <taxon>Dikarya</taxon>
        <taxon>Ascomycota</taxon>
        <taxon>Pezizomycotina</taxon>
        <taxon>Sordariomycetes</taxon>
        <taxon>Xylariomycetidae</taxon>
        <taxon>Amphisphaeriales</taxon>
        <taxon>Sporocadaceae</taxon>
        <taxon>Pestalotiopsis</taxon>
    </lineage>
</organism>
<name>W3X596_PESFW</name>
<dbReference type="AlphaFoldDB" id="W3X596"/>
<reference evidence="10" key="1">
    <citation type="journal article" date="2015" name="BMC Genomics">
        <title>Genomic and transcriptomic analysis of the endophytic fungus Pestalotiopsis fici reveals its lifestyle and high potential for synthesis of natural products.</title>
        <authorList>
            <person name="Wang X."/>
            <person name="Zhang X."/>
            <person name="Liu L."/>
            <person name="Xiang M."/>
            <person name="Wang W."/>
            <person name="Sun X."/>
            <person name="Che Y."/>
            <person name="Guo L."/>
            <person name="Liu G."/>
            <person name="Guo L."/>
            <person name="Wang C."/>
            <person name="Yin W.B."/>
            <person name="Stadler M."/>
            <person name="Zhang X."/>
            <person name="Liu X."/>
        </authorList>
    </citation>
    <scope>NUCLEOTIDE SEQUENCE [LARGE SCALE GENOMIC DNA]</scope>
    <source>
        <strain evidence="10">W106-1 / CGMCC3.15140</strain>
    </source>
</reference>
<feature type="transmembrane region" description="Helical" evidence="7">
    <location>
        <begin position="150"/>
        <end position="172"/>
    </location>
</feature>
<gene>
    <name evidence="9" type="ORF">PFICI_06275</name>
</gene>
<evidence type="ECO:0000256" key="4">
    <source>
        <dbReference type="ARBA" id="ARBA00023136"/>
    </source>
</evidence>
<dbReference type="KEGG" id="pfy:PFICI_06275"/>
<dbReference type="PANTHER" id="PTHR33048:SF105">
    <property type="match status" value="1"/>
</dbReference>
<evidence type="ECO:0000256" key="3">
    <source>
        <dbReference type="ARBA" id="ARBA00022989"/>
    </source>
</evidence>
<evidence type="ECO:0000256" key="7">
    <source>
        <dbReference type="SAM" id="Phobius"/>
    </source>
</evidence>
<dbReference type="Proteomes" id="UP000030651">
    <property type="component" value="Unassembled WGS sequence"/>
</dbReference>
<feature type="domain" description="Rhodopsin" evidence="8">
    <location>
        <begin position="40"/>
        <end position="292"/>
    </location>
</feature>
<dbReference type="OMA" id="THETRAN"/>
<accession>W3X596</accession>
<keyword evidence="4 7" id="KW-0472">Membrane</keyword>
<keyword evidence="10" id="KW-1185">Reference proteome</keyword>
<dbReference type="RefSeq" id="XP_007833047.1">
    <property type="nucleotide sequence ID" value="XM_007834856.1"/>
</dbReference>
<feature type="transmembrane region" description="Helical" evidence="7">
    <location>
        <begin position="212"/>
        <end position="230"/>
    </location>
</feature>
<evidence type="ECO:0000256" key="5">
    <source>
        <dbReference type="ARBA" id="ARBA00038359"/>
    </source>
</evidence>
<dbReference type="Pfam" id="PF20684">
    <property type="entry name" value="Fung_rhodopsin"/>
    <property type="match status" value="1"/>
</dbReference>
<evidence type="ECO:0000256" key="1">
    <source>
        <dbReference type="ARBA" id="ARBA00004141"/>
    </source>
</evidence>
<feature type="transmembrane region" description="Helical" evidence="7">
    <location>
        <begin position="237"/>
        <end position="255"/>
    </location>
</feature>
<evidence type="ECO:0000256" key="6">
    <source>
        <dbReference type="SAM" id="MobiDB-lite"/>
    </source>
</evidence>
<protein>
    <recommendedName>
        <fullName evidence="8">Rhodopsin domain-containing protein</fullName>
    </recommendedName>
</protein>
<dbReference type="STRING" id="1229662.W3X596"/>
<sequence length="412" mass="45332">MSETSPEAQAAKAAAIAAATRAFNTELWTLYSFGVLVTVLRTYSRIKTVGFKDLRADDYIVWLAIVLYTTQSTLAWFAVNYGQGLANNSMTDAQRAALDPDSVEFALRVFGSKIQVVGWTTYCCLICTLKMAVLVFYVRLTEGLGRRFRIHIWIGFGLVGATFLASIIAIYAGCRPLEKYWQINPDPGNSCQGAIADPIVWTTFSSSVVTDLYLMMIPLPMLWGTTLKIAKKIGSTLVLGAGVFVLVCSLLKTVFVEIDPVNGAQLSGEWGTREAFTSVVTTNLPLLFPLLRAWLGPFFGSVFSSNKTSNKHHTFKTIGGSEARSRNTTSRRREPSSIAKKHSHTITISQSASEEFIFGRTTDVNLQDLTEQGKVSSQKPEGGIIISTEFQITEDGRSPAVDGKTQHIHEQW</sequence>
<dbReference type="HOGENOM" id="CLU_019101_0_1_1"/>
<feature type="region of interest" description="Disordered" evidence="6">
    <location>
        <begin position="307"/>
        <end position="344"/>
    </location>
</feature>
<dbReference type="InParanoid" id="W3X596"/>
<proteinExistence type="inferred from homology"/>
<evidence type="ECO:0000313" key="9">
    <source>
        <dbReference type="EMBL" id="ETS81273.1"/>
    </source>
</evidence>
<feature type="transmembrane region" description="Helical" evidence="7">
    <location>
        <begin position="116"/>
        <end position="138"/>
    </location>
</feature>
<keyword evidence="2 7" id="KW-0812">Transmembrane</keyword>
<comment type="subcellular location">
    <subcellularLocation>
        <location evidence="1">Membrane</location>
        <topology evidence="1">Multi-pass membrane protein</topology>
    </subcellularLocation>
</comment>
<dbReference type="InterPro" id="IPR049326">
    <property type="entry name" value="Rhodopsin_dom_fungi"/>
</dbReference>
<dbReference type="OrthoDB" id="2988756at2759"/>
<feature type="transmembrane region" description="Helical" evidence="7">
    <location>
        <begin position="59"/>
        <end position="79"/>
    </location>
</feature>
<comment type="similarity">
    <text evidence="5">Belongs to the SAT4 family.</text>
</comment>
<evidence type="ECO:0000256" key="2">
    <source>
        <dbReference type="ARBA" id="ARBA00022692"/>
    </source>
</evidence>
<dbReference type="PANTHER" id="PTHR33048">
    <property type="entry name" value="PTH11-LIKE INTEGRAL MEMBRANE PROTEIN (AFU_ORTHOLOGUE AFUA_5G11245)"/>
    <property type="match status" value="1"/>
</dbReference>
<evidence type="ECO:0000259" key="8">
    <source>
        <dbReference type="Pfam" id="PF20684"/>
    </source>
</evidence>
<dbReference type="eggNOG" id="ENOG502SHM6">
    <property type="taxonomic scope" value="Eukaryota"/>
</dbReference>
<dbReference type="EMBL" id="KI912112">
    <property type="protein sequence ID" value="ETS81273.1"/>
    <property type="molecule type" value="Genomic_DNA"/>
</dbReference>
<dbReference type="InterPro" id="IPR052337">
    <property type="entry name" value="SAT4-like"/>
</dbReference>
<dbReference type="GeneID" id="19271288"/>
<keyword evidence="3 7" id="KW-1133">Transmembrane helix</keyword>